<sequence>MQNYDVSALFKRMKDVANVSEDQELAEVLGVTKGTFSNWRKKAETIRFINVFNFAINYQVDFYWLFTGIKKEQDLSIHEKMALLAFNDLNERQKLNAIAYMTGLHQESEKQPAIVQTANGDGNNLVGNGNIHIVKKEG</sequence>
<dbReference type="GO" id="GO:0003677">
    <property type="term" value="F:DNA binding"/>
    <property type="evidence" value="ECO:0007669"/>
    <property type="project" value="InterPro"/>
</dbReference>
<reference evidence="2 3" key="1">
    <citation type="submission" date="2023-06" db="EMBL/GenBank/DDBJ databases">
        <title>Complete Genome Sequence of Gallibacterium anatis Strain BJF12, Isolated from a chicken with diarrhea.</title>
        <authorList>
            <person name="Guo F."/>
            <person name="Bu W."/>
            <person name="Xu F."/>
            <person name="Wen T."/>
        </authorList>
    </citation>
    <scope>NUCLEOTIDE SEQUENCE [LARGE SCALE GENOMIC DNA]</scope>
    <source>
        <strain evidence="2 3">BJF12</strain>
    </source>
</reference>
<evidence type="ECO:0000313" key="3">
    <source>
        <dbReference type="Proteomes" id="UP001226750"/>
    </source>
</evidence>
<dbReference type="AlphaFoldDB" id="A0AAX3XEY5"/>
<dbReference type="SUPFAM" id="SSF47413">
    <property type="entry name" value="lambda repressor-like DNA-binding domains"/>
    <property type="match status" value="1"/>
</dbReference>
<dbReference type="GO" id="GO:0045892">
    <property type="term" value="P:negative regulation of DNA-templated transcription"/>
    <property type="evidence" value="ECO:0007669"/>
    <property type="project" value="InterPro"/>
</dbReference>
<evidence type="ECO:0000259" key="1">
    <source>
        <dbReference type="Pfam" id="PF07022"/>
    </source>
</evidence>
<name>A0AAX3XEY5_9PAST</name>
<dbReference type="InterPro" id="IPR010744">
    <property type="entry name" value="Phage_CI_N"/>
</dbReference>
<proteinExistence type="predicted"/>
<accession>A0AAX3XEY5</accession>
<evidence type="ECO:0000313" key="2">
    <source>
        <dbReference type="EMBL" id="WIM80514.1"/>
    </source>
</evidence>
<dbReference type="Proteomes" id="UP001226750">
    <property type="component" value="Chromosome"/>
</dbReference>
<dbReference type="Gene3D" id="1.10.260.40">
    <property type="entry name" value="lambda repressor-like DNA-binding domains"/>
    <property type="match status" value="1"/>
</dbReference>
<organism evidence="2 3">
    <name type="scientific">Gallibacterium anatis</name>
    <dbReference type="NCBI Taxonomy" id="750"/>
    <lineage>
        <taxon>Bacteria</taxon>
        <taxon>Pseudomonadati</taxon>
        <taxon>Pseudomonadota</taxon>
        <taxon>Gammaproteobacteria</taxon>
        <taxon>Pasteurellales</taxon>
        <taxon>Pasteurellaceae</taxon>
        <taxon>Gallibacterium</taxon>
    </lineage>
</organism>
<feature type="domain" description="Bacteriophage CI repressor N-terminal" evidence="1">
    <location>
        <begin position="10"/>
        <end position="68"/>
    </location>
</feature>
<dbReference type="RefSeq" id="WP_285092568.1">
    <property type="nucleotide sequence ID" value="NZ_CP126975.1"/>
</dbReference>
<keyword evidence="3" id="KW-1185">Reference proteome</keyword>
<dbReference type="Pfam" id="PF07022">
    <property type="entry name" value="Phage_CI_repr"/>
    <property type="match status" value="1"/>
</dbReference>
<protein>
    <submittedName>
        <fullName evidence="2">Helix-turn-helix domain-containing protein</fullName>
    </submittedName>
</protein>
<gene>
    <name evidence="2" type="ORF">QP018_04605</name>
</gene>
<dbReference type="EMBL" id="CP126975">
    <property type="protein sequence ID" value="WIM80514.1"/>
    <property type="molecule type" value="Genomic_DNA"/>
</dbReference>
<dbReference type="InterPro" id="IPR010982">
    <property type="entry name" value="Lambda_DNA-bd_dom_sf"/>
</dbReference>